<dbReference type="Pfam" id="PF12697">
    <property type="entry name" value="Abhydrolase_6"/>
    <property type="match status" value="1"/>
</dbReference>
<dbReference type="SUPFAM" id="SSF53474">
    <property type="entry name" value="alpha/beta-Hydrolases"/>
    <property type="match status" value="1"/>
</dbReference>
<dbReference type="PANTHER" id="PTHR43798">
    <property type="entry name" value="MONOACYLGLYCEROL LIPASE"/>
    <property type="match status" value="1"/>
</dbReference>
<evidence type="ECO:0000313" key="3">
    <source>
        <dbReference type="Proteomes" id="UP000766904"/>
    </source>
</evidence>
<dbReference type="InterPro" id="IPR050266">
    <property type="entry name" value="AB_hydrolase_sf"/>
</dbReference>
<keyword evidence="3" id="KW-1185">Reference proteome</keyword>
<feature type="domain" description="AB hydrolase-1" evidence="1">
    <location>
        <begin position="23"/>
        <end position="256"/>
    </location>
</feature>
<dbReference type="GO" id="GO:0016020">
    <property type="term" value="C:membrane"/>
    <property type="evidence" value="ECO:0007669"/>
    <property type="project" value="TreeGrafter"/>
</dbReference>
<organism evidence="2 3">
    <name type="scientific">Natronococcus pandeyae</name>
    <dbReference type="NCBI Taxonomy" id="2055836"/>
    <lineage>
        <taxon>Archaea</taxon>
        <taxon>Methanobacteriati</taxon>
        <taxon>Methanobacteriota</taxon>
        <taxon>Stenosarchaea group</taxon>
        <taxon>Halobacteria</taxon>
        <taxon>Halobacteriales</taxon>
        <taxon>Natrialbaceae</taxon>
        <taxon>Natronococcus</taxon>
    </lineage>
</organism>
<dbReference type="Proteomes" id="UP000766904">
    <property type="component" value="Unassembled WGS sequence"/>
</dbReference>
<proteinExistence type="predicted"/>
<dbReference type="PANTHER" id="PTHR43798:SF20">
    <property type="entry name" value="2-SUCCINYL-6-HYDROXY-2,4-CYCLOHEXADIENE-1-CARBOXYLATE SYNTHASE-RELATED"/>
    <property type="match status" value="1"/>
</dbReference>
<dbReference type="AlphaFoldDB" id="A0A8J8Q136"/>
<dbReference type="InterPro" id="IPR000073">
    <property type="entry name" value="AB_hydrolase_1"/>
</dbReference>
<name>A0A8J8Q136_9EURY</name>
<accession>A0A8J8Q136</accession>
<dbReference type="Gene3D" id="3.40.50.1820">
    <property type="entry name" value="alpha/beta hydrolase"/>
    <property type="match status" value="1"/>
</dbReference>
<dbReference type="InterPro" id="IPR029058">
    <property type="entry name" value="AB_hydrolase_fold"/>
</dbReference>
<comment type="caution">
    <text evidence="2">The sequence shown here is derived from an EMBL/GenBank/DDBJ whole genome shotgun (WGS) entry which is preliminary data.</text>
</comment>
<dbReference type="GO" id="GO:0016787">
    <property type="term" value="F:hydrolase activity"/>
    <property type="evidence" value="ECO:0007669"/>
    <property type="project" value="UniProtKB-KW"/>
</dbReference>
<dbReference type="OrthoDB" id="7531at2157"/>
<sequence>METVTSADGTEIAYKRTGSGPPLVLVHGSGVSDHRRWKIGDVLHHLAEHATVYALDRRGRGESGDGDRYSMDREVKDVVAVVESIGEPVTLLGHSYGANLALEASLVVDSLSGLILYEPGIPVDEHEMGDPEAIARMNKLLADGRNEAALEVFLRDIGGLTPDEIDAFRADPSWDDRVAGTHTLPREELACSEHELHPERLTEMTAPTLLLSGGESPRKYKDAVNAIDEALPDSRVVTFEGEQHVAMNTRPELFVDEVVSFIRGVN</sequence>
<reference evidence="2" key="1">
    <citation type="submission" date="2017-11" db="EMBL/GenBank/DDBJ databases">
        <authorList>
            <person name="Kajale S.C."/>
            <person name="Sharma A."/>
        </authorList>
    </citation>
    <scope>NUCLEOTIDE SEQUENCE</scope>
    <source>
        <strain evidence="2">LS1_42</strain>
    </source>
</reference>
<evidence type="ECO:0000313" key="2">
    <source>
        <dbReference type="EMBL" id="TYL35819.1"/>
    </source>
</evidence>
<gene>
    <name evidence="2" type="ORF">CV102_25805</name>
</gene>
<evidence type="ECO:0000259" key="1">
    <source>
        <dbReference type="Pfam" id="PF12697"/>
    </source>
</evidence>
<protein>
    <submittedName>
        <fullName evidence="2">Alpha/beta hydrolase</fullName>
    </submittedName>
</protein>
<keyword evidence="2" id="KW-0378">Hydrolase</keyword>
<dbReference type="EMBL" id="PHNJ01000041">
    <property type="protein sequence ID" value="TYL35819.1"/>
    <property type="molecule type" value="Genomic_DNA"/>
</dbReference>